<reference evidence="4 5" key="1">
    <citation type="submission" date="2021-01" db="EMBL/GenBank/DDBJ databases">
        <title>WGS of actinomycetes isolated from Thailand.</title>
        <authorList>
            <person name="Thawai C."/>
        </authorList>
    </citation>
    <scope>NUCLEOTIDE SEQUENCE [LARGE SCALE GENOMIC DNA]</scope>
    <source>
        <strain evidence="4 5">LPG 2</strain>
    </source>
</reference>
<dbReference type="RefSeq" id="WP_201945102.1">
    <property type="nucleotide sequence ID" value="NZ_JAERRJ010000002.1"/>
</dbReference>
<keyword evidence="1" id="KW-0285">Flavoprotein</keyword>
<keyword evidence="3" id="KW-0560">Oxidoreductase</keyword>
<keyword evidence="4" id="KW-0503">Monooxygenase</keyword>
<comment type="caution">
    <text evidence="4">The sequence shown here is derived from an EMBL/GenBank/DDBJ whole genome shotgun (WGS) entry which is preliminary data.</text>
</comment>
<dbReference type="EMBL" id="JAERRJ010000002">
    <property type="protein sequence ID" value="MBL1074292.1"/>
    <property type="molecule type" value="Genomic_DNA"/>
</dbReference>
<dbReference type="Proteomes" id="UP000602198">
    <property type="component" value="Unassembled WGS sequence"/>
</dbReference>
<dbReference type="PANTHER" id="PTHR32332:SF31">
    <property type="entry name" value="2-NITROPROPANE DIOXYGENASE FAMILY, PUTATIVE (AFU_ORTHOLOGUE AFUA_2G09850)-RELATED"/>
    <property type="match status" value="1"/>
</dbReference>
<dbReference type="InterPro" id="IPR013785">
    <property type="entry name" value="Aldolase_TIM"/>
</dbReference>
<keyword evidence="5" id="KW-1185">Reference proteome</keyword>
<proteinExistence type="predicted"/>
<evidence type="ECO:0000313" key="5">
    <source>
        <dbReference type="Proteomes" id="UP000602198"/>
    </source>
</evidence>
<dbReference type="Pfam" id="PF03060">
    <property type="entry name" value="NMO"/>
    <property type="match status" value="2"/>
</dbReference>
<evidence type="ECO:0000313" key="4">
    <source>
        <dbReference type="EMBL" id="MBL1074292.1"/>
    </source>
</evidence>
<accession>A0ABS1M0U8</accession>
<keyword evidence="2" id="KW-0288">FMN</keyword>
<dbReference type="GO" id="GO:0004497">
    <property type="term" value="F:monooxygenase activity"/>
    <property type="evidence" value="ECO:0007669"/>
    <property type="project" value="UniProtKB-KW"/>
</dbReference>
<evidence type="ECO:0000256" key="2">
    <source>
        <dbReference type="ARBA" id="ARBA00022643"/>
    </source>
</evidence>
<gene>
    <name evidence="4" type="ORF">JK358_07765</name>
</gene>
<protein>
    <submittedName>
        <fullName evidence="4">Nitronate monooxygenase</fullName>
    </submittedName>
</protein>
<name>A0ABS1M0U8_9NOCA</name>
<evidence type="ECO:0000256" key="3">
    <source>
        <dbReference type="ARBA" id="ARBA00023002"/>
    </source>
</evidence>
<evidence type="ECO:0000256" key="1">
    <source>
        <dbReference type="ARBA" id="ARBA00022630"/>
    </source>
</evidence>
<sequence>MALRTAFTELFDLRHPVALAPMGGSAGGELAAAVSDAGGLGLLGGGRNGLDWVEKECAILGERTGKPWGIGFQSWATAPETLRFALEQRPRAVMLAFGDPRPHIDAIRAAGAALILQVTDMREAEQAVEVGADVIIAQGTECGGHGARRGRSTLTFVPVVADLAGPTPVLAAGGIADGRGLAAALALGAAGALIGTRFQATPEALVDPVTSAAILDGRGEDTERSPILDIVRDIPWPAKYTARTLTHPTIDRWRDREDELARDDAAKRDYRRSVANGDLPPSPVWASEAIDLIGEMRPAGELVGEIAAAAEAALGGALGIRRTG</sequence>
<dbReference type="SUPFAM" id="SSF51412">
    <property type="entry name" value="Inosine monophosphate dehydrogenase (IMPDH)"/>
    <property type="match status" value="1"/>
</dbReference>
<organism evidence="4 5">
    <name type="scientific">Nocardia acididurans</name>
    <dbReference type="NCBI Taxonomy" id="2802282"/>
    <lineage>
        <taxon>Bacteria</taxon>
        <taxon>Bacillati</taxon>
        <taxon>Actinomycetota</taxon>
        <taxon>Actinomycetes</taxon>
        <taxon>Mycobacteriales</taxon>
        <taxon>Nocardiaceae</taxon>
        <taxon>Nocardia</taxon>
    </lineage>
</organism>
<dbReference type="InterPro" id="IPR004136">
    <property type="entry name" value="NMO"/>
</dbReference>
<dbReference type="CDD" id="cd04730">
    <property type="entry name" value="NPD_like"/>
    <property type="match status" value="1"/>
</dbReference>
<dbReference type="Gene3D" id="3.20.20.70">
    <property type="entry name" value="Aldolase class I"/>
    <property type="match status" value="1"/>
</dbReference>
<dbReference type="PANTHER" id="PTHR32332">
    <property type="entry name" value="2-NITROPROPANE DIOXYGENASE"/>
    <property type="match status" value="1"/>
</dbReference>